<dbReference type="Pfam" id="PF04542">
    <property type="entry name" value="Sigma70_r2"/>
    <property type="match status" value="1"/>
</dbReference>
<dbReference type="FunFam" id="1.10.601.10:FF:000001">
    <property type="entry name" value="RNA polymerase sigma factor SigA"/>
    <property type="match status" value="1"/>
</dbReference>
<keyword evidence="3 6" id="KW-0731">Sigma factor</keyword>
<evidence type="ECO:0000313" key="10">
    <source>
        <dbReference type="Proteomes" id="UP000823633"/>
    </source>
</evidence>
<dbReference type="SUPFAM" id="SSF88946">
    <property type="entry name" value="Sigma2 domain of RNA polymerase sigma factors"/>
    <property type="match status" value="1"/>
</dbReference>
<dbReference type="InterPro" id="IPR013324">
    <property type="entry name" value="RNA_pol_sigma_r3/r4-like"/>
</dbReference>
<dbReference type="InterPro" id="IPR007624">
    <property type="entry name" value="RNA_pol_sigma70_r3"/>
</dbReference>
<evidence type="ECO:0000259" key="7">
    <source>
        <dbReference type="PROSITE" id="PS00715"/>
    </source>
</evidence>
<dbReference type="GO" id="GO:0005737">
    <property type="term" value="C:cytoplasm"/>
    <property type="evidence" value="ECO:0007669"/>
    <property type="project" value="UniProtKB-SubCell"/>
</dbReference>
<evidence type="ECO:0000256" key="4">
    <source>
        <dbReference type="ARBA" id="ARBA00023125"/>
    </source>
</evidence>
<evidence type="ECO:0000256" key="3">
    <source>
        <dbReference type="ARBA" id="ARBA00023082"/>
    </source>
</evidence>
<proteinExistence type="inferred from homology"/>
<dbReference type="PROSITE" id="PS00716">
    <property type="entry name" value="SIGMA70_2"/>
    <property type="match status" value="1"/>
</dbReference>
<dbReference type="GO" id="GO:0016987">
    <property type="term" value="F:sigma factor activity"/>
    <property type="evidence" value="ECO:0007669"/>
    <property type="project" value="UniProtKB-UniRule"/>
</dbReference>
<evidence type="ECO:0000256" key="1">
    <source>
        <dbReference type="ARBA" id="ARBA00022490"/>
    </source>
</evidence>
<feature type="domain" description="RNA polymerase sigma-70" evidence="8">
    <location>
        <begin position="381"/>
        <end position="407"/>
    </location>
</feature>
<dbReference type="AlphaFoldDB" id="A0A9D9E6L0"/>
<dbReference type="Proteomes" id="UP000823633">
    <property type="component" value="Unassembled WGS sequence"/>
</dbReference>
<reference evidence="9" key="2">
    <citation type="journal article" date="2021" name="PeerJ">
        <title>Extensive microbial diversity within the chicken gut microbiome revealed by metagenomics and culture.</title>
        <authorList>
            <person name="Gilroy R."/>
            <person name="Ravi A."/>
            <person name="Getino M."/>
            <person name="Pursley I."/>
            <person name="Horton D.L."/>
            <person name="Alikhan N.F."/>
            <person name="Baker D."/>
            <person name="Gharbi K."/>
            <person name="Hall N."/>
            <person name="Watson M."/>
            <person name="Adriaenssens E.M."/>
            <person name="Foster-Nyarko E."/>
            <person name="Jarju S."/>
            <person name="Secka A."/>
            <person name="Antonio M."/>
            <person name="Oren A."/>
            <person name="Chaudhuri R.R."/>
            <person name="La Ragione R."/>
            <person name="Hildebrand F."/>
            <person name="Pallen M.J."/>
        </authorList>
    </citation>
    <scope>NUCLEOTIDE SEQUENCE</scope>
    <source>
        <strain evidence="9">11167</strain>
    </source>
</reference>
<keyword evidence="2 6" id="KW-0805">Transcription regulation</keyword>
<comment type="subcellular location">
    <subcellularLocation>
        <location evidence="6">Cytoplasm</location>
    </subcellularLocation>
</comment>
<sequence>MFEAIDAEAAAEEAGERSGSAEALKADADYHALLAESGDGTRLPIWYYPIIIEQDEIDELTGRFLQAADEIQEGSEKAARLTRKLRLSSTDIARELRQLGRDLATRSRVKAIEEELGMSADEIKEDIKSLQITEKQLKSICYEFESFDDKADPEHPEVKPRSGIEKILESVERIRRGQKMMKDAKDRLIKANLRLVVSIAKKYTNRGLHFFDLVQEGNIGLIKAVEKFEYRKGFKFSTYATWWIRQAITRSISDQARTIRVPVHMIEQINKVVRESRTLMQQLGREPTDEEIAEKLGWDEKKVKAVKSVSREPISLETPVGEEEDSLLSDFIEDKDVKNPANETAYVLLKEQISEVLTTLPPREQEVLRMRFGLDDGYPLTLEEVGLYFDVTRERIRQIEAKALRRLRHPKRSRKLKDYV</sequence>
<comment type="function">
    <text evidence="6">Sigma factors are initiation factors that promote the attachment of RNA polymerase to specific initiation sites and are then released. This sigma factor is the primary sigma factor during exponential growth.</text>
</comment>
<dbReference type="Gene3D" id="1.10.10.10">
    <property type="entry name" value="Winged helix-like DNA-binding domain superfamily/Winged helix DNA-binding domain"/>
    <property type="match status" value="2"/>
</dbReference>
<dbReference type="InterPro" id="IPR014284">
    <property type="entry name" value="RNA_pol_sigma-70_dom"/>
</dbReference>
<dbReference type="PRINTS" id="PR00046">
    <property type="entry name" value="SIGMA70FCT"/>
</dbReference>
<dbReference type="InterPro" id="IPR012760">
    <property type="entry name" value="RNA_pol_sigma_RpoD_C"/>
</dbReference>
<dbReference type="InterPro" id="IPR007627">
    <property type="entry name" value="RNA_pol_sigma70_r2"/>
</dbReference>
<keyword evidence="1 6" id="KW-0963">Cytoplasm</keyword>
<dbReference type="InterPro" id="IPR036388">
    <property type="entry name" value="WH-like_DNA-bd_sf"/>
</dbReference>
<feature type="domain" description="RNA polymerase sigma-70" evidence="7">
    <location>
        <begin position="212"/>
        <end position="225"/>
    </location>
</feature>
<dbReference type="InterPro" id="IPR007630">
    <property type="entry name" value="RNA_pol_sigma70_r4"/>
</dbReference>
<dbReference type="InterPro" id="IPR013325">
    <property type="entry name" value="RNA_pol_sigma_r2"/>
</dbReference>
<dbReference type="InterPro" id="IPR028630">
    <property type="entry name" value="Sigma70_RpoD"/>
</dbReference>
<dbReference type="Pfam" id="PF04545">
    <property type="entry name" value="Sigma70_r4"/>
    <property type="match status" value="1"/>
</dbReference>
<dbReference type="PANTHER" id="PTHR30603:SF60">
    <property type="entry name" value="RNA POLYMERASE SIGMA FACTOR RPOD"/>
    <property type="match status" value="1"/>
</dbReference>
<dbReference type="InterPro" id="IPR050239">
    <property type="entry name" value="Sigma-70_RNA_pol_init_factors"/>
</dbReference>
<organism evidence="9 10">
    <name type="scientific">Candidatus Aphodenecus pullistercoris</name>
    <dbReference type="NCBI Taxonomy" id="2840669"/>
    <lineage>
        <taxon>Bacteria</taxon>
        <taxon>Pseudomonadati</taxon>
        <taxon>Spirochaetota</taxon>
        <taxon>Spirochaetia</taxon>
        <taxon>Spirochaetales</taxon>
        <taxon>Candidatus Aphodenecus</taxon>
    </lineage>
</organism>
<dbReference type="NCBIfam" id="TIGR02937">
    <property type="entry name" value="sigma70-ECF"/>
    <property type="match status" value="1"/>
</dbReference>
<dbReference type="PROSITE" id="PS00715">
    <property type="entry name" value="SIGMA70_1"/>
    <property type="match status" value="1"/>
</dbReference>
<evidence type="ECO:0000259" key="8">
    <source>
        <dbReference type="PROSITE" id="PS00716"/>
    </source>
</evidence>
<dbReference type="CDD" id="cd06171">
    <property type="entry name" value="Sigma70_r4"/>
    <property type="match status" value="1"/>
</dbReference>
<dbReference type="EMBL" id="JADIMU010000001">
    <property type="protein sequence ID" value="MBO8442146.1"/>
    <property type="molecule type" value="Genomic_DNA"/>
</dbReference>
<evidence type="ECO:0000256" key="5">
    <source>
        <dbReference type="ARBA" id="ARBA00023163"/>
    </source>
</evidence>
<feature type="region of interest" description="Sigma-70 factor domain-4" evidence="6">
    <location>
        <begin position="356"/>
        <end position="409"/>
    </location>
</feature>
<feature type="short sequence motif" description="Interaction with polymerase core subunit RpoC" evidence="6">
    <location>
        <begin position="212"/>
        <end position="215"/>
    </location>
</feature>
<feature type="region of interest" description="Sigma-70 factor domain-3" evidence="6">
    <location>
        <begin position="267"/>
        <end position="343"/>
    </location>
</feature>
<comment type="caution">
    <text evidence="9">The sequence shown here is derived from an EMBL/GenBank/DDBJ whole genome shotgun (WGS) entry which is preliminary data.</text>
</comment>
<keyword evidence="5 6" id="KW-0804">Transcription</keyword>
<reference evidence="9" key="1">
    <citation type="submission" date="2020-10" db="EMBL/GenBank/DDBJ databases">
        <authorList>
            <person name="Gilroy R."/>
        </authorList>
    </citation>
    <scope>NUCLEOTIDE SEQUENCE</scope>
    <source>
        <strain evidence="9">11167</strain>
    </source>
</reference>
<protein>
    <recommendedName>
        <fullName evidence="6">RNA polymerase sigma factor RpoD</fullName>
    </recommendedName>
    <alternativeName>
        <fullName evidence="6">Sigma-70</fullName>
    </alternativeName>
</protein>
<dbReference type="SUPFAM" id="SSF88659">
    <property type="entry name" value="Sigma3 and sigma4 domains of RNA polymerase sigma factors"/>
    <property type="match status" value="2"/>
</dbReference>
<evidence type="ECO:0000256" key="2">
    <source>
        <dbReference type="ARBA" id="ARBA00023015"/>
    </source>
</evidence>
<dbReference type="Gene3D" id="1.10.601.10">
    <property type="entry name" value="RNA Polymerase Primary Sigma Factor"/>
    <property type="match status" value="1"/>
</dbReference>
<accession>A0A9D9E6L0</accession>
<dbReference type="GO" id="GO:0006352">
    <property type="term" value="P:DNA-templated transcription initiation"/>
    <property type="evidence" value="ECO:0007669"/>
    <property type="project" value="UniProtKB-UniRule"/>
</dbReference>
<dbReference type="GO" id="GO:0003677">
    <property type="term" value="F:DNA binding"/>
    <property type="evidence" value="ECO:0007669"/>
    <property type="project" value="UniProtKB-UniRule"/>
</dbReference>
<feature type="region of interest" description="Sigma-70 factor domain-2" evidence="6">
    <location>
        <begin position="188"/>
        <end position="258"/>
    </location>
</feature>
<dbReference type="InterPro" id="IPR000943">
    <property type="entry name" value="RNA_pol_sigma70"/>
</dbReference>
<keyword evidence="4 6" id="KW-0238">DNA-binding</keyword>
<dbReference type="Pfam" id="PF04539">
    <property type="entry name" value="Sigma70_r3"/>
    <property type="match status" value="1"/>
</dbReference>
<dbReference type="NCBIfam" id="TIGR02393">
    <property type="entry name" value="RpoD_Cterm"/>
    <property type="match status" value="1"/>
</dbReference>
<comment type="subunit">
    <text evidence="6">Interacts transiently with the RNA polymerase catalytic core.</text>
</comment>
<dbReference type="HAMAP" id="MF_00963">
    <property type="entry name" value="Sigma70_RpoD_SigA"/>
    <property type="match status" value="1"/>
</dbReference>
<gene>
    <name evidence="6 9" type="primary">rpoD</name>
    <name evidence="9" type="ORF">IAC42_00075</name>
</gene>
<evidence type="ECO:0000313" key="9">
    <source>
        <dbReference type="EMBL" id="MBO8442146.1"/>
    </source>
</evidence>
<dbReference type="PANTHER" id="PTHR30603">
    <property type="entry name" value="RNA POLYMERASE SIGMA FACTOR RPO"/>
    <property type="match status" value="1"/>
</dbReference>
<evidence type="ECO:0000256" key="6">
    <source>
        <dbReference type="HAMAP-Rule" id="MF_00963"/>
    </source>
</evidence>
<comment type="similarity">
    <text evidence="6">Belongs to the sigma-70 factor family. RpoD/SigA subfamily.</text>
</comment>
<name>A0A9D9E6L0_9SPIR</name>
<feature type="DNA-binding region" description="H-T-H motif" evidence="6">
    <location>
        <begin position="382"/>
        <end position="401"/>
    </location>
</feature>